<dbReference type="EMBL" id="CAVNYO010000035">
    <property type="protein sequence ID" value="CAK5263135.1"/>
    <property type="molecule type" value="Genomic_DNA"/>
</dbReference>
<protein>
    <submittedName>
        <fullName evidence="2">Uncharacterized protein</fullName>
    </submittedName>
</protein>
<sequence length="114" mass="12420">MQGSNCNDCKMGRRDAMFGCCWLAARHTPIQRTVPRPIRFFPQDPSQTRFKPSGRETHGTGQVGKSAVYLSHRNETKHGSVRKVLCESTSAELCDGNGKDPCGGAIQLAAADAR</sequence>
<evidence type="ECO:0000313" key="3">
    <source>
        <dbReference type="Proteomes" id="UP001295794"/>
    </source>
</evidence>
<name>A0AAD2GUZ9_9AGAR</name>
<proteinExistence type="predicted"/>
<reference evidence="2" key="1">
    <citation type="submission" date="2023-11" db="EMBL/GenBank/DDBJ databases">
        <authorList>
            <person name="De Vega J J."/>
            <person name="De Vega J J."/>
        </authorList>
    </citation>
    <scope>NUCLEOTIDE SEQUENCE</scope>
</reference>
<organism evidence="2 3">
    <name type="scientific">Mycena citricolor</name>
    <dbReference type="NCBI Taxonomy" id="2018698"/>
    <lineage>
        <taxon>Eukaryota</taxon>
        <taxon>Fungi</taxon>
        <taxon>Dikarya</taxon>
        <taxon>Basidiomycota</taxon>
        <taxon>Agaricomycotina</taxon>
        <taxon>Agaricomycetes</taxon>
        <taxon>Agaricomycetidae</taxon>
        <taxon>Agaricales</taxon>
        <taxon>Marasmiineae</taxon>
        <taxon>Mycenaceae</taxon>
        <taxon>Mycena</taxon>
    </lineage>
</organism>
<gene>
    <name evidence="2" type="ORF">MYCIT1_LOCUS2400</name>
</gene>
<keyword evidence="3" id="KW-1185">Reference proteome</keyword>
<comment type="caution">
    <text evidence="2">The sequence shown here is derived from an EMBL/GenBank/DDBJ whole genome shotgun (WGS) entry which is preliminary data.</text>
</comment>
<dbReference type="Proteomes" id="UP001295794">
    <property type="component" value="Unassembled WGS sequence"/>
</dbReference>
<evidence type="ECO:0000313" key="2">
    <source>
        <dbReference type="EMBL" id="CAK5263135.1"/>
    </source>
</evidence>
<dbReference type="AlphaFoldDB" id="A0AAD2GUZ9"/>
<evidence type="ECO:0000256" key="1">
    <source>
        <dbReference type="SAM" id="MobiDB-lite"/>
    </source>
</evidence>
<feature type="region of interest" description="Disordered" evidence="1">
    <location>
        <begin position="37"/>
        <end position="63"/>
    </location>
</feature>
<accession>A0AAD2GUZ9</accession>